<dbReference type="Proteomes" id="UP000821845">
    <property type="component" value="Chromosome 1"/>
</dbReference>
<proteinExistence type="predicted"/>
<organism evidence="1 2">
    <name type="scientific">Hyalomma asiaticum</name>
    <name type="common">Tick</name>
    <dbReference type="NCBI Taxonomy" id="266040"/>
    <lineage>
        <taxon>Eukaryota</taxon>
        <taxon>Metazoa</taxon>
        <taxon>Ecdysozoa</taxon>
        <taxon>Arthropoda</taxon>
        <taxon>Chelicerata</taxon>
        <taxon>Arachnida</taxon>
        <taxon>Acari</taxon>
        <taxon>Parasitiformes</taxon>
        <taxon>Ixodida</taxon>
        <taxon>Ixodoidea</taxon>
        <taxon>Ixodidae</taxon>
        <taxon>Hyalomminae</taxon>
        <taxon>Hyalomma</taxon>
    </lineage>
</organism>
<evidence type="ECO:0000313" key="1">
    <source>
        <dbReference type="EMBL" id="KAH6947779.1"/>
    </source>
</evidence>
<name>A0ACB7TP21_HYAAI</name>
<gene>
    <name evidence="1" type="ORF">HPB50_021267</name>
</gene>
<keyword evidence="2" id="KW-1185">Reference proteome</keyword>
<sequence>MDPLKVAEMTACLLKSAPLGILVIFGRAQTATNNYPVVSKGPYCTLLDLCHMTLLVVTAALSVTKGWLVLEHSIVGECISLAVLRESGSSLVMAFSLAITTSASHLDRICLTVSFLVLAGVIGSFLLAEIHDLVTKKPTSSLHLSDEDSYSLLARQVTKVLFPLFKDTLRKGGSAKAELPVLRRGIRCKQLAHTFAHQLRKRRVLQGQLGSFALTLVGVLWVDVLRLSLASVFYYCCILGRISALE</sequence>
<comment type="caution">
    <text evidence="1">The sequence shown here is derived from an EMBL/GenBank/DDBJ whole genome shotgun (WGS) entry which is preliminary data.</text>
</comment>
<dbReference type="EMBL" id="CM023481">
    <property type="protein sequence ID" value="KAH6947779.1"/>
    <property type="molecule type" value="Genomic_DNA"/>
</dbReference>
<reference evidence="1" key="1">
    <citation type="submission" date="2020-05" db="EMBL/GenBank/DDBJ databases">
        <title>Large-scale comparative analyses of tick genomes elucidate their genetic diversity and vector capacities.</title>
        <authorList>
            <person name="Jia N."/>
            <person name="Wang J."/>
            <person name="Shi W."/>
            <person name="Du L."/>
            <person name="Sun Y."/>
            <person name="Zhan W."/>
            <person name="Jiang J."/>
            <person name="Wang Q."/>
            <person name="Zhang B."/>
            <person name="Ji P."/>
            <person name="Sakyi L.B."/>
            <person name="Cui X."/>
            <person name="Yuan T."/>
            <person name="Jiang B."/>
            <person name="Yang W."/>
            <person name="Lam T.T.-Y."/>
            <person name="Chang Q."/>
            <person name="Ding S."/>
            <person name="Wang X."/>
            <person name="Zhu J."/>
            <person name="Ruan X."/>
            <person name="Zhao L."/>
            <person name="Wei J."/>
            <person name="Que T."/>
            <person name="Du C."/>
            <person name="Cheng J."/>
            <person name="Dai P."/>
            <person name="Han X."/>
            <person name="Huang E."/>
            <person name="Gao Y."/>
            <person name="Liu J."/>
            <person name="Shao H."/>
            <person name="Ye R."/>
            <person name="Li L."/>
            <person name="Wei W."/>
            <person name="Wang X."/>
            <person name="Wang C."/>
            <person name="Yang T."/>
            <person name="Huo Q."/>
            <person name="Li W."/>
            <person name="Guo W."/>
            <person name="Chen H."/>
            <person name="Zhou L."/>
            <person name="Ni X."/>
            <person name="Tian J."/>
            <person name="Zhou Y."/>
            <person name="Sheng Y."/>
            <person name="Liu T."/>
            <person name="Pan Y."/>
            <person name="Xia L."/>
            <person name="Li J."/>
            <person name="Zhao F."/>
            <person name="Cao W."/>
        </authorList>
    </citation>
    <scope>NUCLEOTIDE SEQUENCE</scope>
    <source>
        <strain evidence="1">Hyas-2018</strain>
    </source>
</reference>
<protein>
    <submittedName>
        <fullName evidence="1">Uncharacterized protein</fullName>
    </submittedName>
</protein>
<evidence type="ECO:0000313" key="2">
    <source>
        <dbReference type="Proteomes" id="UP000821845"/>
    </source>
</evidence>
<accession>A0ACB7TP21</accession>